<gene>
    <name evidence="1" type="ORF">BCR42DRAFT_451891</name>
</gene>
<dbReference type="Proteomes" id="UP000193560">
    <property type="component" value="Unassembled WGS sequence"/>
</dbReference>
<reference evidence="1 2" key="1">
    <citation type="submission" date="2016-07" db="EMBL/GenBank/DDBJ databases">
        <title>Pervasive Adenine N6-methylation of Active Genes in Fungi.</title>
        <authorList>
            <consortium name="DOE Joint Genome Institute"/>
            <person name="Mondo S.J."/>
            <person name="Dannebaum R.O."/>
            <person name="Kuo R.C."/>
            <person name="Labutti K."/>
            <person name="Haridas S."/>
            <person name="Kuo A."/>
            <person name="Salamov A."/>
            <person name="Ahrendt S.R."/>
            <person name="Lipzen A."/>
            <person name="Sullivan W."/>
            <person name="Andreopoulos W.B."/>
            <person name="Clum A."/>
            <person name="Lindquist E."/>
            <person name="Daum C."/>
            <person name="Ramamoorthy G.K."/>
            <person name="Gryganskyi A."/>
            <person name="Culley D."/>
            <person name="Magnuson J.K."/>
            <person name="James T.Y."/>
            <person name="O'Malley M.A."/>
            <person name="Stajich J.E."/>
            <person name="Spatafora J.W."/>
            <person name="Visel A."/>
            <person name="Grigoriev I.V."/>
        </authorList>
    </citation>
    <scope>NUCLEOTIDE SEQUENCE [LARGE SCALE GENOMIC DNA]</scope>
    <source>
        <strain evidence="1 2">NRRL 1336</strain>
    </source>
</reference>
<evidence type="ECO:0000313" key="2">
    <source>
        <dbReference type="Proteomes" id="UP000193560"/>
    </source>
</evidence>
<comment type="caution">
    <text evidence="1">The sequence shown here is derived from an EMBL/GenBank/DDBJ whole genome shotgun (WGS) entry which is preliminary data.</text>
</comment>
<protein>
    <submittedName>
        <fullName evidence="1">Uncharacterized protein</fullName>
    </submittedName>
</protein>
<organism evidence="1 2">
    <name type="scientific">Absidia repens</name>
    <dbReference type="NCBI Taxonomy" id="90262"/>
    <lineage>
        <taxon>Eukaryota</taxon>
        <taxon>Fungi</taxon>
        <taxon>Fungi incertae sedis</taxon>
        <taxon>Mucoromycota</taxon>
        <taxon>Mucoromycotina</taxon>
        <taxon>Mucoromycetes</taxon>
        <taxon>Mucorales</taxon>
        <taxon>Cunninghamellaceae</taxon>
        <taxon>Absidia</taxon>
    </lineage>
</organism>
<dbReference type="EMBL" id="MCGE01000013">
    <property type="protein sequence ID" value="ORZ15015.1"/>
    <property type="molecule type" value="Genomic_DNA"/>
</dbReference>
<name>A0A1X2IEB7_9FUNG</name>
<dbReference type="AlphaFoldDB" id="A0A1X2IEB7"/>
<accession>A0A1X2IEB7</accession>
<evidence type="ECO:0000313" key="1">
    <source>
        <dbReference type="EMBL" id="ORZ15015.1"/>
    </source>
</evidence>
<proteinExistence type="predicted"/>
<keyword evidence="2" id="KW-1185">Reference proteome</keyword>
<sequence length="143" mass="16645">MNSTWVISQEEQLAYLKAMTIQYFDIYKAHAFSERQHFWSKNDTLKNYLIPTLLEYSHNTLSKPNNILELMEYRRSKRQLVEDILQMPDARRQINSVIKKLTEADEWERIAGVAFQEGGDVNPGFDLADLFGLGDLMAWAIGE</sequence>